<sequence length="58" mass="6793">MLWHILMFLYKKEVKEMAVIYVALIIKGKRTFASVPEALKETVRAMLKDLELDNLIVE</sequence>
<accession>A0A8S5V643</accession>
<reference evidence="1" key="1">
    <citation type="journal article" date="2021" name="Proc. Natl. Acad. Sci. U.S.A.">
        <title>A Catalog of Tens of Thousands of Viruses from Human Metagenomes Reveals Hidden Associations with Chronic Diseases.</title>
        <authorList>
            <person name="Tisza M.J."/>
            <person name="Buck C.B."/>
        </authorList>
    </citation>
    <scope>NUCLEOTIDE SEQUENCE</scope>
    <source>
        <strain evidence="1">Ctmqu18</strain>
    </source>
</reference>
<protein>
    <submittedName>
        <fullName evidence="1">Uncharacterized protein</fullName>
    </submittedName>
</protein>
<dbReference type="EMBL" id="BK016207">
    <property type="protein sequence ID" value="DAG02217.1"/>
    <property type="molecule type" value="Genomic_DNA"/>
</dbReference>
<dbReference type="InterPro" id="IPR047907">
    <property type="entry name" value="CD1375-like"/>
</dbReference>
<evidence type="ECO:0000313" key="1">
    <source>
        <dbReference type="EMBL" id="DAG02217.1"/>
    </source>
</evidence>
<proteinExistence type="predicted"/>
<organism evidence="1">
    <name type="scientific">Siphoviridae sp. ctmqu18</name>
    <dbReference type="NCBI Taxonomy" id="2825655"/>
    <lineage>
        <taxon>Viruses</taxon>
        <taxon>Duplodnaviria</taxon>
        <taxon>Heunggongvirae</taxon>
        <taxon>Uroviricota</taxon>
        <taxon>Caudoviricetes</taxon>
    </lineage>
</organism>
<name>A0A8S5V643_9CAUD</name>
<dbReference type="NCBIfam" id="NF040910">
    <property type="entry name" value="CD1375_fam"/>
    <property type="match status" value="1"/>
</dbReference>